<proteinExistence type="predicted"/>
<evidence type="ECO:0000313" key="2">
    <source>
        <dbReference type="Proteomes" id="UP000799441"/>
    </source>
</evidence>
<organism evidence="1 2">
    <name type="scientific">Polychaeton citri CBS 116435</name>
    <dbReference type="NCBI Taxonomy" id="1314669"/>
    <lineage>
        <taxon>Eukaryota</taxon>
        <taxon>Fungi</taxon>
        <taxon>Dikarya</taxon>
        <taxon>Ascomycota</taxon>
        <taxon>Pezizomycotina</taxon>
        <taxon>Dothideomycetes</taxon>
        <taxon>Dothideomycetidae</taxon>
        <taxon>Capnodiales</taxon>
        <taxon>Capnodiaceae</taxon>
        <taxon>Polychaeton</taxon>
    </lineage>
</organism>
<keyword evidence="2" id="KW-1185">Reference proteome</keyword>
<reference evidence="1" key="1">
    <citation type="journal article" date="2020" name="Stud. Mycol.">
        <title>101 Dothideomycetes genomes: a test case for predicting lifestyles and emergence of pathogens.</title>
        <authorList>
            <person name="Haridas S."/>
            <person name="Albert R."/>
            <person name="Binder M."/>
            <person name="Bloem J."/>
            <person name="Labutti K."/>
            <person name="Salamov A."/>
            <person name="Andreopoulos B."/>
            <person name="Baker S."/>
            <person name="Barry K."/>
            <person name="Bills G."/>
            <person name="Bluhm B."/>
            <person name="Cannon C."/>
            <person name="Castanera R."/>
            <person name="Culley D."/>
            <person name="Daum C."/>
            <person name="Ezra D."/>
            <person name="Gonzalez J."/>
            <person name="Henrissat B."/>
            <person name="Kuo A."/>
            <person name="Liang C."/>
            <person name="Lipzen A."/>
            <person name="Lutzoni F."/>
            <person name="Magnuson J."/>
            <person name="Mondo S."/>
            <person name="Nolan M."/>
            <person name="Ohm R."/>
            <person name="Pangilinan J."/>
            <person name="Park H.-J."/>
            <person name="Ramirez L."/>
            <person name="Alfaro M."/>
            <person name="Sun H."/>
            <person name="Tritt A."/>
            <person name="Yoshinaga Y."/>
            <person name="Zwiers L.-H."/>
            <person name="Turgeon B."/>
            <person name="Goodwin S."/>
            <person name="Spatafora J."/>
            <person name="Crous P."/>
            <person name="Grigoriev I."/>
        </authorList>
    </citation>
    <scope>NUCLEOTIDE SEQUENCE</scope>
    <source>
        <strain evidence="1">CBS 116435</strain>
    </source>
</reference>
<protein>
    <submittedName>
        <fullName evidence="1">Uncharacterized protein</fullName>
    </submittedName>
</protein>
<accession>A0A9P4Q1Z8</accession>
<gene>
    <name evidence="1" type="ORF">K431DRAFT_143134</name>
</gene>
<dbReference type="Proteomes" id="UP000799441">
    <property type="component" value="Unassembled WGS sequence"/>
</dbReference>
<dbReference type="EMBL" id="MU003832">
    <property type="protein sequence ID" value="KAF2718015.1"/>
    <property type="molecule type" value="Genomic_DNA"/>
</dbReference>
<evidence type="ECO:0000313" key="1">
    <source>
        <dbReference type="EMBL" id="KAF2718015.1"/>
    </source>
</evidence>
<sequence>MPRPAPAPASTPASTSTCNIAFFPVSRFLVAPHILRLPGYYQAPRLSGPQGSKACFRTVRRGFPACLRPAIAPFPLTASHTVPQRCCSRQLTTPWFLGFLLFHTSTCTTQSPHPSHAGGIPWLLPRVIWRILGKAQRYLPRADLQCNPGEPQLGWVQVTYRVGRADYIKNSQQTRPTDK</sequence>
<comment type="caution">
    <text evidence="1">The sequence shown here is derived from an EMBL/GenBank/DDBJ whole genome shotgun (WGS) entry which is preliminary data.</text>
</comment>
<dbReference type="AlphaFoldDB" id="A0A9P4Q1Z8"/>
<name>A0A9P4Q1Z8_9PEZI</name>